<feature type="domain" description="tRNA synthetases class I catalytic" evidence="12">
    <location>
        <begin position="83"/>
        <end position="362"/>
    </location>
</feature>
<dbReference type="Pfam" id="PF01406">
    <property type="entry name" value="tRNA-synt_1e"/>
    <property type="match status" value="1"/>
</dbReference>
<accession>A0A3S1BMT3</accession>
<evidence type="ECO:0000256" key="10">
    <source>
        <dbReference type="ARBA" id="ARBA00023146"/>
    </source>
</evidence>
<evidence type="ECO:0000256" key="7">
    <source>
        <dbReference type="ARBA" id="ARBA00022833"/>
    </source>
</evidence>
<evidence type="ECO:0000256" key="3">
    <source>
        <dbReference type="ARBA" id="ARBA00012832"/>
    </source>
</evidence>
<evidence type="ECO:0000256" key="11">
    <source>
        <dbReference type="ARBA" id="ARBA00031499"/>
    </source>
</evidence>
<keyword evidence="9" id="KW-0648">Protein biosynthesis</keyword>
<dbReference type="InterPro" id="IPR024909">
    <property type="entry name" value="Cys-tRNA/MSH_ligase"/>
</dbReference>
<evidence type="ECO:0000256" key="6">
    <source>
        <dbReference type="ARBA" id="ARBA00022741"/>
    </source>
</evidence>
<keyword evidence="5" id="KW-0479">Metal-binding</keyword>
<dbReference type="CDD" id="cd00672">
    <property type="entry name" value="CysRS_core"/>
    <property type="match status" value="1"/>
</dbReference>
<dbReference type="PANTHER" id="PTHR10890">
    <property type="entry name" value="CYSTEINYL-TRNA SYNTHETASE"/>
    <property type="match status" value="1"/>
</dbReference>
<feature type="non-terminal residue" evidence="13">
    <location>
        <position position="363"/>
    </location>
</feature>
<comment type="cofactor">
    <cofactor evidence="1">
        <name>Zn(2+)</name>
        <dbReference type="ChEBI" id="CHEBI:29105"/>
    </cofactor>
</comment>
<name>A0A3S1BMT3_ELYCH</name>
<dbReference type="SUPFAM" id="SSF52374">
    <property type="entry name" value="Nucleotidylyl transferase"/>
    <property type="match status" value="1"/>
</dbReference>
<comment type="caution">
    <text evidence="13">The sequence shown here is derived from an EMBL/GenBank/DDBJ whole genome shotgun (WGS) entry which is preliminary data.</text>
</comment>
<reference evidence="13 14" key="1">
    <citation type="submission" date="2019-01" db="EMBL/GenBank/DDBJ databases">
        <title>A draft genome assembly of the solar-powered sea slug Elysia chlorotica.</title>
        <authorList>
            <person name="Cai H."/>
            <person name="Li Q."/>
            <person name="Fang X."/>
            <person name="Li J."/>
            <person name="Curtis N.E."/>
            <person name="Altenburger A."/>
            <person name="Shibata T."/>
            <person name="Feng M."/>
            <person name="Maeda T."/>
            <person name="Schwartz J.A."/>
            <person name="Shigenobu S."/>
            <person name="Lundholm N."/>
            <person name="Nishiyama T."/>
            <person name="Yang H."/>
            <person name="Hasebe M."/>
            <person name="Li S."/>
            <person name="Pierce S.K."/>
            <person name="Wang J."/>
        </authorList>
    </citation>
    <scope>NUCLEOTIDE SEQUENCE [LARGE SCALE GENOMIC DNA]</scope>
    <source>
        <strain evidence="13">EC2010</strain>
        <tissue evidence="13">Whole organism of an adult</tissue>
    </source>
</reference>
<dbReference type="GO" id="GO:0004817">
    <property type="term" value="F:cysteine-tRNA ligase activity"/>
    <property type="evidence" value="ECO:0007669"/>
    <property type="project" value="UniProtKB-EC"/>
</dbReference>
<dbReference type="GO" id="GO:0005737">
    <property type="term" value="C:cytoplasm"/>
    <property type="evidence" value="ECO:0007669"/>
    <property type="project" value="TreeGrafter"/>
</dbReference>
<evidence type="ECO:0000256" key="5">
    <source>
        <dbReference type="ARBA" id="ARBA00022723"/>
    </source>
</evidence>
<dbReference type="GO" id="GO:0005524">
    <property type="term" value="F:ATP binding"/>
    <property type="evidence" value="ECO:0007669"/>
    <property type="project" value="UniProtKB-KW"/>
</dbReference>
<evidence type="ECO:0000256" key="8">
    <source>
        <dbReference type="ARBA" id="ARBA00022840"/>
    </source>
</evidence>
<sequence>MYRHASKRSTFSKCQLIQLKCQCRHSDQATTNPLLKRQIYNKNHQTFSSDASSKKWTEPLGYDSGIVVYHSITKQKVPLILRQEKMAQWYACGPTVYDSPHIGHASTYVRLDIIRRILASFFNIDTTLVMNITDVDDKIIQKSIETGQPIEKVAKKYEAEFFADMAKLSVTSPNIVTRVCDYIPQIVNFIKKMEEKGLGYKTDDGSVYFDVKKYGKYGQFALQKDMQDESNTSVKRNSQDFAMWKGSKPNEPWWPSPWGQGRPGWHVECSAMASDIFGANFDVHSGGEDLMFPHHENELAQSCAFHGNDQWANYWLHTGHLYVAGQSDKMSKSLKNVISVSDFLDRYTSNHFRMLCLLTNYKK</sequence>
<evidence type="ECO:0000256" key="1">
    <source>
        <dbReference type="ARBA" id="ARBA00001947"/>
    </source>
</evidence>
<dbReference type="GO" id="GO:0046872">
    <property type="term" value="F:metal ion binding"/>
    <property type="evidence" value="ECO:0007669"/>
    <property type="project" value="UniProtKB-KW"/>
</dbReference>
<dbReference type="InterPro" id="IPR015803">
    <property type="entry name" value="Cys-tRNA-ligase"/>
</dbReference>
<keyword evidence="8" id="KW-0067">ATP-binding</keyword>
<keyword evidence="7" id="KW-0862">Zinc</keyword>
<dbReference type="OrthoDB" id="438179at2759"/>
<proteinExistence type="inferred from homology"/>
<dbReference type="GO" id="GO:0006423">
    <property type="term" value="P:cysteinyl-tRNA aminoacylation"/>
    <property type="evidence" value="ECO:0007669"/>
    <property type="project" value="InterPro"/>
</dbReference>
<keyword evidence="14" id="KW-1185">Reference proteome</keyword>
<keyword evidence="10" id="KW-0030">Aminoacyl-tRNA synthetase</keyword>
<evidence type="ECO:0000259" key="12">
    <source>
        <dbReference type="Pfam" id="PF01406"/>
    </source>
</evidence>
<dbReference type="EC" id="6.1.1.16" evidence="3"/>
<comment type="similarity">
    <text evidence="2">Belongs to the class-I aminoacyl-tRNA synthetase family.</text>
</comment>
<dbReference type="STRING" id="188477.A0A3S1BMT3"/>
<dbReference type="NCBIfam" id="TIGR00435">
    <property type="entry name" value="cysS"/>
    <property type="match status" value="1"/>
</dbReference>
<dbReference type="PRINTS" id="PR00983">
    <property type="entry name" value="TRNASYNTHCYS"/>
</dbReference>
<evidence type="ECO:0000313" key="14">
    <source>
        <dbReference type="Proteomes" id="UP000271974"/>
    </source>
</evidence>
<dbReference type="InterPro" id="IPR014729">
    <property type="entry name" value="Rossmann-like_a/b/a_fold"/>
</dbReference>
<dbReference type="FunFam" id="3.40.50.620:FF:000027">
    <property type="entry name" value="Cysteine--tRNA ligase, cytoplasmic"/>
    <property type="match status" value="1"/>
</dbReference>
<dbReference type="Gene3D" id="3.40.50.620">
    <property type="entry name" value="HUPs"/>
    <property type="match status" value="1"/>
</dbReference>
<evidence type="ECO:0000313" key="13">
    <source>
        <dbReference type="EMBL" id="RUS84445.1"/>
    </source>
</evidence>
<dbReference type="AlphaFoldDB" id="A0A3S1BMT3"/>
<evidence type="ECO:0000256" key="2">
    <source>
        <dbReference type="ARBA" id="ARBA00005594"/>
    </source>
</evidence>
<evidence type="ECO:0000256" key="4">
    <source>
        <dbReference type="ARBA" id="ARBA00022598"/>
    </source>
</evidence>
<dbReference type="Proteomes" id="UP000271974">
    <property type="component" value="Unassembled WGS sequence"/>
</dbReference>
<keyword evidence="6" id="KW-0547">Nucleotide-binding</keyword>
<dbReference type="InterPro" id="IPR032678">
    <property type="entry name" value="tRNA-synt_1_cat_dom"/>
</dbReference>
<dbReference type="PANTHER" id="PTHR10890:SF27">
    <property type="entry name" value="CYSTEINE--TRNA LIGASE, MITOCHONDRIAL-RELATED"/>
    <property type="match status" value="1"/>
</dbReference>
<protein>
    <recommendedName>
        <fullName evidence="3">cysteine--tRNA ligase</fullName>
        <ecNumber evidence="3">6.1.1.16</ecNumber>
    </recommendedName>
    <alternativeName>
        <fullName evidence="11">Cysteinyl-tRNA synthetase</fullName>
    </alternativeName>
</protein>
<dbReference type="EMBL" id="RQTK01000206">
    <property type="protein sequence ID" value="RUS84445.1"/>
    <property type="molecule type" value="Genomic_DNA"/>
</dbReference>
<evidence type="ECO:0000256" key="9">
    <source>
        <dbReference type="ARBA" id="ARBA00022917"/>
    </source>
</evidence>
<organism evidence="13 14">
    <name type="scientific">Elysia chlorotica</name>
    <name type="common">Eastern emerald elysia</name>
    <name type="synonym">Sea slug</name>
    <dbReference type="NCBI Taxonomy" id="188477"/>
    <lineage>
        <taxon>Eukaryota</taxon>
        <taxon>Metazoa</taxon>
        <taxon>Spiralia</taxon>
        <taxon>Lophotrochozoa</taxon>
        <taxon>Mollusca</taxon>
        <taxon>Gastropoda</taxon>
        <taxon>Heterobranchia</taxon>
        <taxon>Euthyneura</taxon>
        <taxon>Panpulmonata</taxon>
        <taxon>Sacoglossa</taxon>
        <taxon>Placobranchoidea</taxon>
        <taxon>Plakobranchidae</taxon>
        <taxon>Elysia</taxon>
    </lineage>
</organism>
<keyword evidence="4" id="KW-0436">Ligase</keyword>
<gene>
    <name evidence="13" type="ORF">EGW08_007829</name>
</gene>